<dbReference type="SUPFAM" id="SSF46785">
    <property type="entry name" value="Winged helix' DNA-binding domain"/>
    <property type="match status" value="1"/>
</dbReference>
<evidence type="ECO:0000256" key="1">
    <source>
        <dbReference type="ARBA" id="ARBA00023015"/>
    </source>
</evidence>
<dbReference type="GO" id="GO:0003677">
    <property type="term" value="F:DNA binding"/>
    <property type="evidence" value="ECO:0007669"/>
    <property type="project" value="UniProtKB-KW"/>
</dbReference>
<keyword evidence="2" id="KW-0238">DNA-binding</keyword>
<organism evidence="5 6">
    <name type="scientific">Oxalicibacterium solurbis</name>
    <dbReference type="NCBI Taxonomy" id="69280"/>
    <lineage>
        <taxon>Bacteria</taxon>
        <taxon>Pseudomonadati</taxon>
        <taxon>Pseudomonadota</taxon>
        <taxon>Betaproteobacteria</taxon>
        <taxon>Burkholderiales</taxon>
        <taxon>Oxalobacteraceae</taxon>
        <taxon>Oxalicibacterium</taxon>
    </lineage>
</organism>
<keyword evidence="1" id="KW-0805">Transcription regulation</keyword>
<evidence type="ECO:0000256" key="2">
    <source>
        <dbReference type="ARBA" id="ARBA00023125"/>
    </source>
</evidence>
<keyword evidence="3" id="KW-0804">Transcription</keyword>
<evidence type="ECO:0000313" key="5">
    <source>
        <dbReference type="EMBL" id="GGI55571.1"/>
    </source>
</evidence>
<dbReference type="PROSITE" id="PS50949">
    <property type="entry name" value="HTH_GNTR"/>
    <property type="match status" value="1"/>
</dbReference>
<dbReference type="InterPro" id="IPR008920">
    <property type="entry name" value="TF_FadR/GntR_C"/>
</dbReference>
<proteinExistence type="predicted"/>
<dbReference type="SMART" id="SM00895">
    <property type="entry name" value="FCD"/>
    <property type="match status" value="1"/>
</dbReference>
<dbReference type="Gene3D" id="1.10.10.10">
    <property type="entry name" value="Winged helix-like DNA-binding domain superfamily/Winged helix DNA-binding domain"/>
    <property type="match status" value="1"/>
</dbReference>
<evidence type="ECO:0000313" key="6">
    <source>
        <dbReference type="Proteomes" id="UP000627205"/>
    </source>
</evidence>
<dbReference type="InterPro" id="IPR000524">
    <property type="entry name" value="Tscrpt_reg_HTH_GntR"/>
</dbReference>
<gene>
    <name evidence="5" type="ORF">GCM10011430_27450</name>
</gene>
<comment type="caution">
    <text evidence="5">The sequence shown here is derived from an EMBL/GenBank/DDBJ whole genome shotgun (WGS) entry which is preliminary data.</text>
</comment>
<evidence type="ECO:0000259" key="4">
    <source>
        <dbReference type="PROSITE" id="PS50949"/>
    </source>
</evidence>
<protein>
    <recommendedName>
        <fullName evidence="4">HTH gntR-type domain-containing protein</fullName>
    </recommendedName>
</protein>
<dbReference type="InterPro" id="IPR036388">
    <property type="entry name" value="WH-like_DNA-bd_sf"/>
</dbReference>
<dbReference type="PANTHER" id="PTHR43537">
    <property type="entry name" value="TRANSCRIPTIONAL REGULATOR, GNTR FAMILY"/>
    <property type="match status" value="1"/>
</dbReference>
<feature type="domain" description="HTH gntR-type" evidence="4">
    <location>
        <begin position="35"/>
        <end position="102"/>
    </location>
</feature>
<name>A0A8J3B0N9_9BURK</name>
<dbReference type="Gene3D" id="1.20.120.530">
    <property type="entry name" value="GntR ligand-binding domain-like"/>
    <property type="match status" value="1"/>
</dbReference>
<keyword evidence="6" id="KW-1185">Reference proteome</keyword>
<reference evidence="5" key="2">
    <citation type="submission" date="2020-09" db="EMBL/GenBank/DDBJ databases">
        <authorList>
            <person name="Sun Q."/>
            <person name="Sedlacek I."/>
        </authorList>
    </citation>
    <scope>NUCLEOTIDE SEQUENCE</scope>
    <source>
        <strain evidence="5">CCM 7664</strain>
    </source>
</reference>
<dbReference type="SMART" id="SM00345">
    <property type="entry name" value="HTH_GNTR"/>
    <property type="match status" value="1"/>
</dbReference>
<dbReference type="AlphaFoldDB" id="A0A8J3B0N9"/>
<dbReference type="Proteomes" id="UP000627205">
    <property type="component" value="Unassembled WGS sequence"/>
</dbReference>
<evidence type="ECO:0000256" key="3">
    <source>
        <dbReference type="ARBA" id="ARBA00023163"/>
    </source>
</evidence>
<sequence length="261" mass="29281">MEALTDFFTASRRRLPAMDAQVSTASLPVVAGMQESAAERAYRRLEEAIVTMELQPGAVVSEAYLSELSGLGRGPVRDAVRRLAVEHLLVVRPKKGIRITEIDAFAQLRLLEVRQELERLAFCSAARRTTIEQRARFAALGVDFRKAAEAGDELLFIRTDKVFNDLSRRCARNEFTEGSLLLIQGLSRRFWFRYFRQFDMLRTSAHHHADVAEAIASGDARATAEAIDCLSAGACDFAQRVGEHESERTLAQEKTRKQAHE</sequence>
<dbReference type="InterPro" id="IPR011711">
    <property type="entry name" value="GntR_C"/>
</dbReference>
<dbReference type="GO" id="GO:0003700">
    <property type="term" value="F:DNA-binding transcription factor activity"/>
    <property type="evidence" value="ECO:0007669"/>
    <property type="project" value="InterPro"/>
</dbReference>
<dbReference type="RefSeq" id="WP_229724152.1">
    <property type="nucleotide sequence ID" value="NZ_BMDP01000004.1"/>
</dbReference>
<accession>A0A8J3B0N9</accession>
<dbReference type="Pfam" id="PF00392">
    <property type="entry name" value="GntR"/>
    <property type="match status" value="1"/>
</dbReference>
<dbReference type="InterPro" id="IPR036390">
    <property type="entry name" value="WH_DNA-bd_sf"/>
</dbReference>
<dbReference type="Pfam" id="PF07729">
    <property type="entry name" value="FCD"/>
    <property type="match status" value="1"/>
</dbReference>
<dbReference type="EMBL" id="BMDP01000004">
    <property type="protein sequence ID" value="GGI55571.1"/>
    <property type="molecule type" value="Genomic_DNA"/>
</dbReference>
<dbReference type="PANTHER" id="PTHR43537:SF45">
    <property type="entry name" value="GNTR FAMILY REGULATORY PROTEIN"/>
    <property type="match status" value="1"/>
</dbReference>
<dbReference type="SUPFAM" id="SSF48008">
    <property type="entry name" value="GntR ligand-binding domain-like"/>
    <property type="match status" value="1"/>
</dbReference>
<reference evidence="5" key="1">
    <citation type="journal article" date="2014" name="Int. J. Syst. Evol. Microbiol.">
        <title>Complete genome sequence of Corynebacterium casei LMG S-19264T (=DSM 44701T), isolated from a smear-ripened cheese.</title>
        <authorList>
            <consortium name="US DOE Joint Genome Institute (JGI-PGF)"/>
            <person name="Walter F."/>
            <person name="Albersmeier A."/>
            <person name="Kalinowski J."/>
            <person name="Ruckert C."/>
        </authorList>
    </citation>
    <scope>NUCLEOTIDE SEQUENCE</scope>
    <source>
        <strain evidence="5">CCM 7664</strain>
    </source>
</reference>